<accession>A0A1I2HLX6</accession>
<feature type="transmembrane region" description="Helical" evidence="8">
    <location>
        <begin position="46"/>
        <end position="66"/>
    </location>
</feature>
<dbReference type="Proteomes" id="UP000183410">
    <property type="component" value="Unassembled WGS sequence"/>
</dbReference>
<evidence type="ECO:0000256" key="5">
    <source>
        <dbReference type="ARBA" id="ARBA00022989"/>
    </source>
</evidence>
<keyword evidence="6 8" id="KW-0472">Membrane</keyword>
<dbReference type="RefSeq" id="WP_046228552.1">
    <property type="nucleotide sequence ID" value="NZ_FONN01000024.1"/>
</dbReference>
<evidence type="ECO:0008006" key="11">
    <source>
        <dbReference type="Google" id="ProtNLM"/>
    </source>
</evidence>
<comment type="similarity">
    <text evidence="2">Belongs to the UPF0718 family.</text>
</comment>
<feature type="transmembrane region" description="Helical" evidence="8">
    <location>
        <begin position="151"/>
        <end position="173"/>
    </location>
</feature>
<keyword evidence="3" id="KW-1003">Cell membrane</keyword>
<name>A0A1I2HLX6_9BACL</name>
<dbReference type="InterPro" id="IPR005524">
    <property type="entry name" value="DUF318"/>
</dbReference>
<proteinExistence type="inferred from homology"/>
<evidence type="ECO:0000256" key="4">
    <source>
        <dbReference type="ARBA" id="ARBA00022692"/>
    </source>
</evidence>
<keyword evidence="4 8" id="KW-0812">Transmembrane</keyword>
<dbReference type="InterPro" id="IPR052923">
    <property type="entry name" value="UPF0718"/>
</dbReference>
<evidence type="ECO:0000256" key="1">
    <source>
        <dbReference type="ARBA" id="ARBA00004651"/>
    </source>
</evidence>
<dbReference type="EMBL" id="FONN01000024">
    <property type="protein sequence ID" value="SFF30270.1"/>
    <property type="molecule type" value="Genomic_DNA"/>
</dbReference>
<gene>
    <name evidence="9" type="ORF">SAMN04487969_12431</name>
</gene>
<reference evidence="10" key="1">
    <citation type="submission" date="2016-10" db="EMBL/GenBank/DDBJ databases">
        <authorList>
            <person name="Varghese N."/>
            <person name="Submissions S."/>
        </authorList>
    </citation>
    <scope>NUCLEOTIDE SEQUENCE [LARGE SCALE GENOMIC DNA]</scope>
    <source>
        <strain evidence="10">CGMCC 1.10223</strain>
    </source>
</reference>
<comment type="subcellular location">
    <subcellularLocation>
        <location evidence="1">Cell membrane</location>
        <topology evidence="1">Multi-pass membrane protein</topology>
    </subcellularLocation>
</comment>
<evidence type="ECO:0000256" key="3">
    <source>
        <dbReference type="ARBA" id="ARBA00022475"/>
    </source>
</evidence>
<feature type="transmembrane region" description="Helical" evidence="8">
    <location>
        <begin position="303"/>
        <end position="324"/>
    </location>
</feature>
<keyword evidence="5 8" id="KW-1133">Transmembrane helix</keyword>
<feature type="transmembrane region" description="Helical" evidence="8">
    <location>
        <begin position="344"/>
        <end position="363"/>
    </location>
</feature>
<feature type="transmembrane region" description="Helical" evidence="8">
    <location>
        <begin position="86"/>
        <end position="109"/>
    </location>
</feature>
<dbReference type="AlphaFoldDB" id="A0A1I2HLX6"/>
<evidence type="ECO:0000256" key="6">
    <source>
        <dbReference type="ARBA" id="ARBA00023136"/>
    </source>
</evidence>
<protein>
    <recommendedName>
        <fullName evidence="11">Permease</fullName>
    </recommendedName>
</protein>
<feature type="compositionally biased region" description="Basic residues" evidence="7">
    <location>
        <begin position="198"/>
        <end position="224"/>
    </location>
</feature>
<dbReference type="Pfam" id="PF03773">
    <property type="entry name" value="ArsP_1"/>
    <property type="match status" value="1"/>
</dbReference>
<dbReference type="PANTHER" id="PTHR34184">
    <property type="entry name" value="UPF0718 PROTEIN YCGR"/>
    <property type="match status" value="1"/>
</dbReference>
<evidence type="ECO:0000256" key="7">
    <source>
        <dbReference type="SAM" id="MobiDB-lite"/>
    </source>
</evidence>
<evidence type="ECO:0000313" key="10">
    <source>
        <dbReference type="Proteomes" id="UP000183410"/>
    </source>
</evidence>
<organism evidence="9 10">
    <name type="scientific">Paenibacillus algorifonticola</name>
    <dbReference type="NCBI Taxonomy" id="684063"/>
    <lineage>
        <taxon>Bacteria</taxon>
        <taxon>Bacillati</taxon>
        <taxon>Bacillota</taxon>
        <taxon>Bacilli</taxon>
        <taxon>Bacillales</taxon>
        <taxon>Paenibacillaceae</taxon>
        <taxon>Paenibacillus</taxon>
    </lineage>
</organism>
<evidence type="ECO:0000256" key="2">
    <source>
        <dbReference type="ARBA" id="ARBA00006386"/>
    </source>
</evidence>
<feature type="region of interest" description="Disordered" evidence="7">
    <location>
        <begin position="184"/>
        <end position="232"/>
    </location>
</feature>
<evidence type="ECO:0000256" key="8">
    <source>
        <dbReference type="SAM" id="Phobius"/>
    </source>
</evidence>
<feature type="transmembrane region" description="Helical" evidence="8">
    <location>
        <begin position="273"/>
        <end position="297"/>
    </location>
</feature>
<feature type="transmembrane region" description="Helical" evidence="8">
    <location>
        <begin position="6"/>
        <end position="26"/>
    </location>
</feature>
<keyword evidence="10" id="KW-1185">Reference proteome</keyword>
<evidence type="ECO:0000313" key="9">
    <source>
        <dbReference type="EMBL" id="SFF30270.1"/>
    </source>
</evidence>
<feature type="transmembrane region" description="Helical" evidence="8">
    <location>
        <begin position="121"/>
        <end position="145"/>
    </location>
</feature>
<dbReference type="PANTHER" id="PTHR34184:SF4">
    <property type="entry name" value="UPF0718 PROTEIN YCGR"/>
    <property type="match status" value="1"/>
</dbReference>
<dbReference type="OrthoDB" id="9810876at2"/>
<dbReference type="GO" id="GO:0005886">
    <property type="term" value="C:plasma membrane"/>
    <property type="evidence" value="ECO:0007669"/>
    <property type="project" value="UniProtKB-SubCell"/>
</dbReference>
<sequence length="367" mass="40496">MPIVRFRYITFLLALGCAGIIIAIALNRPSPFAFLDYSHAQSFKILFLSIILEAIPFILLGVLFSGLLQVFVTDEMIRKFTPKNPIAGVLFGGLLGLAFPLCECGMIPVVRRLIRKGMPAYIGIVYLLAGPVVNPIVFTATFAAFRSAPEMAYARLILAFAVAVIIGLIMHVFMRKSPLRDEREPQLAVHSSHGDYHGHHHHNDAHDHVHSHKPKHDHSHSHGHHHEEPRGSLSSRLSAMLGHASDEFFEMGKYLIFGAMLTAAIQTIMDRSVLASVADQPLLSYMAMMAFAFILSICSTSDAFIAASFGNVFTGGPLLAFLVFGPMIDFKNMLMLLSAFRIKIVLALALLCFILVGLGSWIMEVWL</sequence>